<keyword evidence="2" id="KW-1185">Reference proteome</keyword>
<evidence type="ECO:0000313" key="1">
    <source>
        <dbReference type="EMBL" id="TDF73671.1"/>
    </source>
</evidence>
<evidence type="ECO:0000313" key="2">
    <source>
        <dbReference type="Proteomes" id="UP000294588"/>
    </source>
</evidence>
<proteinExistence type="predicted"/>
<protein>
    <submittedName>
        <fullName evidence="1">50S ribosomal protein L28</fullName>
    </submittedName>
</protein>
<accession>A0AC61QK22</accession>
<name>A0AC61QK22_9BACT</name>
<reference evidence="1" key="1">
    <citation type="submission" date="2019-03" db="EMBL/GenBank/DDBJ databases">
        <title>Candidatus Syntrophosphaera thermopropionivorans: a novel player in syntrophic propionate oxidation during anaerobic digestion.</title>
        <authorList>
            <person name="Dyksma S."/>
        </authorList>
    </citation>
    <scope>NUCLEOTIDE SEQUENCE</scope>
    <source>
        <strain evidence="1">W5</strain>
    </source>
</reference>
<dbReference type="EMBL" id="SMOG01000004">
    <property type="protein sequence ID" value="TDF73671.1"/>
    <property type="molecule type" value="Genomic_DNA"/>
</dbReference>
<sequence>MSKVCDICGKKAQVGNLRSHALNATKRRFYPNLHLVRAVVDGEVKKIRVCSSCLKTNKVHKVV</sequence>
<keyword evidence="1" id="KW-0687">Ribonucleoprotein</keyword>
<organism evidence="1 2">
    <name type="scientific">Candidatus Syntrophosphaera thermopropionivorans</name>
    <dbReference type="NCBI Taxonomy" id="2593015"/>
    <lineage>
        <taxon>Bacteria</taxon>
        <taxon>Pseudomonadati</taxon>
        <taxon>Candidatus Cloacimonadota</taxon>
        <taxon>Candidatus Cloacimonadia</taxon>
        <taxon>Candidatus Cloacimonadales</taxon>
        <taxon>Candidatus Cloacimonadaceae</taxon>
        <taxon>Candidatus Syntrophosphaera</taxon>
    </lineage>
</organism>
<dbReference type="Proteomes" id="UP000294588">
    <property type="component" value="Unassembled WGS sequence"/>
</dbReference>
<keyword evidence="1" id="KW-0689">Ribosomal protein</keyword>
<comment type="caution">
    <text evidence="1">The sequence shown here is derived from an EMBL/GenBank/DDBJ whole genome shotgun (WGS) entry which is preliminary data.</text>
</comment>
<gene>
    <name evidence="1" type="primary">rpmB</name>
    <name evidence="1" type="ORF">E0946_02615</name>
</gene>